<sequence>MFTKNVGIVARLFSTKEEDVPRRVELAQQLLEAATSVRLQNQKGSFKRIDLVVWADPKYESDCGMTAAALRKMVQARGYKDVYVSGEVHADLFCGLLNRATARQSRGGCDYVMFLSPEASSYLTQSNMDLMWGALAAGAKVTGLAISEITDSILEGRIGNSCAIWEIESLLAVGGFDLEAKKPTLDEERYHAFVRGAGKDGHDRFYHLAGVEEMIPLARLVKEYGACIAPILPTDESQVYIVPDRETQPELWQRHWNKIATKDERQVRHLARECVETTYLKDAGGMPAYRHPRVYGKRG</sequence>
<dbReference type="AlphaFoldDB" id="A0A0G1BEJ5"/>
<dbReference type="Proteomes" id="UP000033867">
    <property type="component" value="Unassembled WGS sequence"/>
</dbReference>
<name>A0A0G1BEJ5_9BACT</name>
<proteinExistence type="predicted"/>
<gene>
    <name evidence="1" type="ORF">UV42_C0021G0007</name>
</gene>
<accession>A0A0G1BEJ5</accession>
<reference evidence="1 2" key="1">
    <citation type="journal article" date="2015" name="Nature">
        <title>rRNA introns, odd ribosomes, and small enigmatic genomes across a large radiation of phyla.</title>
        <authorList>
            <person name="Brown C.T."/>
            <person name="Hug L.A."/>
            <person name="Thomas B.C."/>
            <person name="Sharon I."/>
            <person name="Castelle C.J."/>
            <person name="Singh A."/>
            <person name="Wilkins M.J."/>
            <person name="Williams K.H."/>
            <person name="Banfield J.F."/>
        </authorList>
    </citation>
    <scope>NUCLEOTIDE SEQUENCE [LARGE SCALE GENOMIC DNA]</scope>
</reference>
<evidence type="ECO:0000313" key="2">
    <source>
        <dbReference type="Proteomes" id="UP000033867"/>
    </source>
</evidence>
<evidence type="ECO:0000313" key="1">
    <source>
        <dbReference type="EMBL" id="KKS71712.1"/>
    </source>
</evidence>
<organism evidence="1 2">
    <name type="scientific">Candidatus Magasanikbacteria bacterium GW2011_GWE2_42_7</name>
    <dbReference type="NCBI Taxonomy" id="1619052"/>
    <lineage>
        <taxon>Bacteria</taxon>
        <taxon>Candidatus Magasanikiibacteriota</taxon>
    </lineage>
</organism>
<comment type="caution">
    <text evidence="1">The sequence shown here is derived from an EMBL/GenBank/DDBJ whole genome shotgun (WGS) entry which is preliminary data.</text>
</comment>
<protein>
    <submittedName>
        <fullName evidence="1">Uncharacterized protein</fullName>
    </submittedName>
</protein>
<dbReference type="EMBL" id="LCEK01000021">
    <property type="protein sequence ID" value="KKS71712.1"/>
    <property type="molecule type" value="Genomic_DNA"/>
</dbReference>